<evidence type="ECO:0000259" key="1">
    <source>
        <dbReference type="Pfam" id="PF04101"/>
    </source>
</evidence>
<comment type="caution">
    <text evidence="2">The sequence shown here is derived from an EMBL/GenBank/DDBJ whole genome shotgun (WGS) entry which is preliminary data.</text>
</comment>
<dbReference type="Pfam" id="PF04101">
    <property type="entry name" value="Glyco_tran_28_C"/>
    <property type="match status" value="1"/>
</dbReference>
<protein>
    <recommendedName>
        <fullName evidence="1">Glycosyl transferase family 28 C-terminal domain-containing protein</fullName>
    </recommendedName>
</protein>
<proteinExistence type="predicted"/>
<evidence type="ECO:0000313" key="2">
    <source>
        <dbReference type="EMBL" id="MCW1886999.1"/>
    </source>
</evidence>
<accession>A0ABT3FUW6</accession>
<dbReference type="InterPro" id="IPR007235">
    <property type="entry name" value="Glyco_trans_28_C"/>
</dbReference>
<gene>
    <name evidence="2" type="ORF">OKA04_19830</name>
</gene>
<dbReference type="EMBL" id="JAPDDS010000013">
    <property type="protein sequence ID" value="MCW1886999.1"/>
    <property type="molecule type" value="Genomic_DNA"/>
</dbReference>
<dbReference type="SUPFAM" id="SSF53756">
    <property type="entry name" value="UDP-Glycosyltransferase/glycogen phosphorylase"/>
    <property type="match status" value="1"/>
</dbReference>
<evidence type="ECO:0000313" key="3">
    <source>
        <dbReference type="Proteomes" id="UP001207930"/>
    </source>
</evidence>
<reference evidence="2 3" key="1">
    <citation type="submission" date="2022-10" db="EMBL/GenBank/DDBJ databases">
        <title>Luteolibacter flavescens strain MCCC 1K03193, whole genome shotgun sequencing project.</title>
        <authorList>
            <person name="Zhao G."/>
            <person name="Shen L."/>
        </authorList>
    </citation>
    <scope>NUCLEOTIDE SEQUENCE [LARGE SCALE GENOMIC DNA]</scope>
    <source>
        <strain evidence="2 3">MCCC 1K03193</strain>
    </source>
</reference>
<keyword evidence="3" id="KW-1185">Reference proteome</keyword>
<name>A0ABT3FUW6_9BACT</name>
<dbReference type="Proteomes" id="UP001207930">
    <property type="component" value="Unassembled WGS sequence"/>
</dbReference>
<feature type="domain" description="Glycosyl transferase family 28 C-terminal" evidence="1">
    <location>
        <begin position="1"/>
        <end position="104"/>
    </location>
</feature>
<sequence length="163" mass="18058">MIFVTVGSMFPFDRLIRMMDEWTAAHGRQDVFAQIGNGTYEPKHMKWTRKLDQLDFAKTVEDSAMIVAHAGMGSVIMADQYGKPIVLLPRIKDQGEHTTDHQLATAAWLRGKPGIHVADTDADLAPTIEVASTTARDTSGKWAASADPEFLKKIRQYVIDSLG</sequence>
<dbReference type="Gene3D" id="3.40.50.2000">
    <property type="entry name" value="Glycogen Phosphorylase B"/>
    <property type="match status" value="1"/>
</dbReference>
<organism evidence="2 3">
    <name type="scientific">Luteolibacter flavescens</name>
    <dbReference type="NCBI Taxonomy" id="1859460"/>
    <lineage>
        <taxon>Bacteria</taxon>
        <taxon>Pseudomonadati</taxon>
        <taxon>Verrucomicrobiota</taxon>
        <taxon>Verrucomicrobiia</taxon>
        <taxon>Verrucomicrobiales</taxon>
        <taxon>Verrucomicrobiaceae</taxon>
        <taxon>Luteolibacter</taxon>
    </lineage>
</organism>